<comment type="caution">
    <text evidence="6">The sequence shown here is derived from an EMBL/GenBank/DDBJ whole genome shotgun (WGS) entry which is preliminary data.</text>
</comment>
<evidence type="ECO:0000256" key="1">
    <source>
        <dbReference type="ARBA" id="ARBA00004141"/>
    </source>
</evidence>
<evidence type="ECO:0000256" key="2">
    <source>
        <dbReference type="ARBA" id="ARBA00022692"/>
    </source>
</evidence>
<evidence type="ECO:0000313" key="7">
    <source>
        <dbReference type="Proteomes" id="UP000053240"/>
    </source>
</evidence>
<sequence length="85" mass="9703">MLIFTSARRKVPYNYIFLMLFTLSLTVILPLILEQIPADQILFAVGLTFAVVFTLTLFAFQTKIDFTFLTSYCLCLVLPLMLLGM</sequence>
<name>A0A0N1PIP1_PAPMA</name>
<comment type="subcellular location">
    <subcellularLocation>
        <location evidence="1">Membrane</location>
        <topology evidence="1">Multi-pass membrane protein</topology>
    </subcellularLocation>
</comment>
<reference evidence="6 7" key="1">
    <citation type="journal article" date="2015" name="Nat. Commun.">
        <title>Outbred genome sequencing and CRISPR/Cas9 gene editing in butterflies.</title>
        <authorList>
            <person name="Li X."/>
            <person name="Fan D."/>
            <person name="Zhang W."/>
            <person name="Liu G."/>
            <person name="Zhang L."/>
            <person name="Zhao L."/>
            <person name="Fang X."/>
            <person name="Chen L."/>
            <person name="Dong Y."/>
            <person name="Chen Y."/>
            <person name="Ding Y."/>
            <person name="Zhao R."/>
            <person name="Feng M."/>
            <person name="Zhu Y."/>
            <person name="Feng Y."/>
            <person name="Jiang X."/>
            <person name="Zhu D."/>
            <person name="Xiang H."/>
            <person name="Feng X."/>
            <person name="Li S."/>
            <person name="Wang J."/>
            <person name="Zhang G."/>
            <person name="Kronforst M.R."/>
            <person name="Wang W."/>
        </authorList>
    </citation>
    <scope>NUCLEOTIDE SEQUENCE [LARGE SCALE GENOMIC DNA]</scope>
    <source>
        <strain evidence="6">Ya'a_city_454_Pm</strain>
        <tissue evidence="6">Whole body</tissue>
    </source>
</reference>
<evidence type="ECO:0000256" key="3">
    <source>
        <dbReference type="ARBA" id="ARBA00022989"/>
    </source>
</evidence>
<feature type="transmembrane region" description="Helical" evidence="5">
    <location>
        <begin position="66"/>
        <end position="84"/>
    </location>
</feature>
<accession>A0A0N1PIP1</accession>
<dbReference type="Proteomes" id="UP000053240">
    <property type="component" value="Unassembled WGS sequence"/>
</dbReference>
<evidence type="ECO:0000313" key="6">
    <source>
        <dbReference type="EMBL" id="KPJ21120.1"/>
    </source>
</evidence>
<dbReference type="PANTHER" id="PTHR23291:SF47">
    <property type="entry name" value="TRANSMEMBRANE BAX INHIBITOR MOTIF CONTAINING 7"/>
    <property type="match status" value="1"/>
</dbReference>
<keyword evidence="4 5" id="KW-0472">Membrane</keyword>
<organism evidence="6 7">
    <name type="scientific">Papilio machaon</name>
    <name type="common">Old World swallowtail butterfly</name>
    <dbReference type="NCBI Taxonomy" id="76193"/>
    <lineage>
        <taxon>Eukaryota</taxon>
        <taxon>Metazoa</taxon>
        <taxon>Ecdysozoa</taxon>
        <taxon>Arthropoda</taxon>
        <taxon>Hexapoda</taxon>
        <taxon>Insecta</taxon>
        <taxon>Pterygota</taxon>
        <taxon>Neoptera</taxon>
        <taxon>Endopterygota</taxon>
        <taxon>Lepidoptera</taxon>
        <taxon>Glossata</taxon>
        <taxon>Ditrysia</taxon>
        <taxon>Papilionoidea</taxon>
        <taxon>Papilionidae</taxon>
        <taxon>Papilioninae</taxon>
        <taxon>Papilio</taxon>
    </lineage>
</organism>
<dbReference type="InParanoid" id="A0A0N1PIP1"/>
<comment type="similarity">
    <text evidence="5">Belongs to the BI1 family.</text>
</comment>
<dbReference type="GO" id="GO:0016020">
    <property type="term" value="C:membrane"/>
    <property type="evidence" value="ECO:0007669"/>
    <property type="project" value="UniProtKB-SubCell"/>
</dbReference>
<evidence type="ECO:0000256" key="4">
    <source>
        <dbReference type="ARBA" id="ARBA00023136"/>
    </source>
</evidence>
<comment type="caution">
    <text evidence="5">Lacks conserved residue(s) required for the propagation of feature annotation.</text>
</comment>
<dbReference type="EMBL" id="LADJ01024018">
    <property type="protein sequence ID" value="KPJ21120.1"/>
    <property type="molecule type" value="Genomic_DNA"/>
</dbReference>
<feature type="transmembrane region" description="Helical" evidence="5">
    <location>
        <begin position="40"/>
        <end position="60"/>
    </location>
</feature>
<dbReference type="AlphaFoldDB" id="A0A0N1PIP1"/>
<gene>
    <name evidence="6" type="ORF">RR48_00172</name>
</gene>
<keyword evidence="2 5" id="KW-0812">Transmembrane</keyword>
<dbReference type="Pfam" id="PF01027">
    <property type="entry name" value="Bax1-I"/>
    <property type="match status" value="1"/>
</dbReference>
<feature type="transmembrane region" description="Helical" evidence="5">
    <location>
        <begin position="12"/>
        <end position="33"/>
    </location>
</feature>
<dbReference type="InterPro" id="IPR006214">
    <property type="entry name" value="Bax_inhibitor_1-related"/>
</dbReference>
<proteinExistence type="inferred from homology"/>
<keyword evidence="6" id="KW-0675">Receptor</keyword>
<keyword evidence="7" id="KW-1185">Reference proteome</keyword>
<dbReference type="PANTHER" id="PTHR23291">
    <property type="entry name" value="BAX INHIBITOR-RELATED"/>
    <property type="match status" value="1"/>
</dbReference>
<evidence type="ECO:0000256" key="5">
    <source>
        <dbReference type="RuleBase" id="RU004379"/>
    </source>
</evidence>
<protein>
    <submittedName>
        <fullName evidence="6">Glutamate [NMDA] receptor-associated protein 1</fullName>
    </submittedName>
</protein>
<keyword evidence="3 5" id="KW-1133">Transmembrane helix</keyword>